<comment type="similarity">
    <text evidence="9">Belongs to the tRNA nucleotidyltransferase/poly(A) polymerase family.</text>
</comment>
<keyword evidence="2 9" id="KW-0808">Transferase</keyword>
<dbReference type="SUPFAM" id="SSF81891">
    <property type="entry name" value="Poly A polymerase C-terminal region-like"/>
    <property type="match status" value="1"/>
</dbReference>
<evidence type="ECO:0000256" key="2">
    <source>
        <dbReference type="ARBA" id="ARBA00022679"/>
    </source>
</evidence>
<dbReference type="PANTHER" id="PTHR46173:SF1">
    <property type="entry name" value="CCA TRNA NUCLEOTIDYLTRANSFERASE 1, MITOCHONDRIAL"/>
    <property type="match status" value="1"/>
</dbReference>
<dbReference type="Gene3D" id="3.30.460.10">
    <property type="entry name" value="Beta Polymerase, domain 2"/>
    <property type="match status" value="1"/>
</dbReference>
<feature type="domain" description="Poly A polymerase head" evidence="10">
    <location>
        <begin position="11"/>
        <end position="131"/>
    </location>
</feature>
<name>A0ABW5V547_9BACI</name>
<gene>
    <name evidence="13" type="ORF">ACFSUO_07675</name>
</gene>
<proteinExistence type="inferred from homology"/>
<evidence type="ECO:0000259" key="12">
    <source>
        <dbReference type="Pfam" id="PF13735"/>
    </source>
</evidence>
<dbReference type="InterPro" id="IPR002646">
    <property type="entry name" value="PolA_pol_head_dom"/>
</dbReference>
<comment type="cofactor">
    <cofactor evidence="1">
        <name>Mg(2+)</name>
        <dbReference type="ChEBI" id="CHEBI:18420"/>
    </cofactor>
</comment>
<evidence type="ECO:0000256" key="5">
    <source>
        <dbReference type="ARBA" id="ARBA00022723"/>
    </source>
</evidence>
<keyword evidence="8 9" id="KW-0694">RNA-binding</keyword>
<evidence type="ECO:0000256" key="9">
    <source>
        <dbReference type="RuleBase" id="RU003953"/>
    </source>
</evidence>
<organism evidence="13 14">
    <name type="scientific">Lentibacillus juripiscarius</name>
    <dbReference type="NCBI Taxonomy" id="257446"/>
    <lineage>
        <taxon>Bacteria</taxon>
        <taxon>Bacillati</taxon>
        <taxon>Bacillota</taxon>
        <taxon>Bacilli</taxon>
        <taxon>Bacillales</taxon>
        <taxon>Bacillaceae</taxon>
        <taxon>Lentibacillus</taxon>
    </lineage>
</organism>
<dbReference type="Pfam" id="PF12627">
    <property type="entry name" value="PolyA_pol_RNAbd"/>
    <property type="match status" value="1"/>
</dbReference>
<reference evidence="14" key="1">
    <citation type="journal article" date="2019" name="Int. J. Syst. Evol. Microbiol.">
        <title>The Global Catalogue of Microorganisms (GCM) 10K type strain sequencing project: providing services to taxonomists for standard genome sequencing and annotation.</title>
        <authorList>
            <consortium name="The Broad Institute Genomics Platform"/>
            <consortium name="The Broad Institute Genome Sequencing Center for Infectious Disease"/>
            <person name="Wu L."/>
            <person name="Ma J."/>
        </authorList>
    </citation>
    <scope>NUCLEOTIDE SEQUENCE [LARGE SCALE GENOMIC DNA]</scope>
    <source>
        <strain evidence="14">TISTR 1535</strain>
    </source>
</reference>
<dbReference type="InterPro" id="IPR032810">
    <property type="entry name" value="CCA-adding_enz_C"/>
</dbReference>
<dbReference type="NCBIfam" id="NF009814">
    <property type="entry name" value="PRK13299.1"/>
    <property type="match status" value="1"/>
</dbReference>
<dbReference type="EMBL" id="JBHUNA010000017">
    <property type="protein sequence ID" value="MFD2760844.1"/>
    <property type="molecule type" value="Genomic_DNA"/>
</dbReference>
<keyword evidence="7" id="KW-0460">Magnesium</keyword>
<evidence type="ECO:0000256" key="6">
    <source>
        <dbReference type="ARBA" id="ARBA00022741"/>
    </source>
</evidence>
<dbReference type="CDD" id="cd05398">
    <property type="entry name" value="NT_ClassII-CCAase"/>
    <property type="match status" value="1"/>
</dbReference>
<keyword evidence="4 13" id="KW-0548">Nucleotidyltransferase</keyword>
<evidence type="ECO:0000259" key="11">
    <source>
        <dbReference type="Pfam" id="PF12627"/>
    </source>
</evidence>
<dbReference type="Gene3D" id="1.10.3090.10">
    <property type="entry name" value="cca-adding enzyme, domain 2"/>
    <property type="match status" value="1"/>
</dbReference>
<feature type="domain" description="CCA-adding enzyme C-terminal" evidence="12">
    <location>
        <begin position="249"/>
        <end position="379"/>
    </location>
</feature>
<accession>A0ABW5V547</accession>
<dbReference type="SUPFAM" id="SSF81301">
    <property type="entry name" value="Nucleotidyltransferase"/>
    <property type="match status" value="1"/>
</dbReference>
<evidence type="ECO:0000256" key="8">
    <source>
        <dbReference type="ARBA" id="ARBA00022884"/>
    </source>
</evidence>
<comment type="caution">
    <text evidence="13">The sequence shown here is derived from an EMBL/GenBank/DDBJ whole genome shotgun (WGS) entry which is preliminary data.</text>
</comment>
<keyword evidence="6" id="KW-0547">Nucleotide-binding</keyword>
<dbReference type="Gene3D" id="1.10.246.80">
    <property type="match status" value="1"/>
</dbReference>
<keyword evidence="3" id="KW-0819">tRNA processing</keyword>
<dbReference type="InterPro" id="IPR043519">
    <property type="entry name" value="NT_sf"/>
</dbReference>
<evidence type="ECO:0000313" key="14">
    <source>
        <dbReference type="Proteomes" id="UP001597502"/>
    </source>
</evidence>
<evidence type="ECO:0000313" key="13">
    <source>
        <dbReference type="EMBL" id="MFD2760844.1"/>
    </source>
</evidence>
<sequence>MNILESHGYKAYFVGGCVRDLLCGHDVGDIDIATSATPDAVQEIFDKVIPVGLEHGTVIVRHAHQSYEVTTFRTDGDYSDQRHPDSVEFMQTIDEDLKRRDFTMNALAMDKEGIIIDLFGGQKDIQRGLIRTVGNGVDRFQEDPLRIIRAVRFASQLGFSIATETLDAMKTAKQEMETIAVERIAHEMEKFFAGANVQIGLDYLHTTAIYKHLPIMKGYPHIIDRVPEPVLPLQSFGAVIAMFHRLEPAVSIHAWVRGWKCSNKVKHEALGLHEAMAHFQTAGLDRWLVYRLDNNCYKAFSALARMFFDSAITYRDVLAMNELLPIKSKQDLALDGTDIKQLFPGAKGGPWMGKLLDKLEQKVVTGHLSNDKNEIRDWIKWHPHDTS</sequence>
<feature type="domain" description="tRNA nucleotidyltransferase/poly(A) polymerase RNA and SrmB- binding" evidence="11">
    <location>
        <begin position="158"/>
        <end position="216"/>
    </location>
</feature>
<evidence type="ECO:0000256" key="1">
    <source>
        <dbReference type="ARBA" id="ARBA00001946"/>
    </source>
</evidence>
<evidence type="ECO:0000259" key="10">
    <source>
        <dbReference type="Pfam" id="PF01743"/>
    </source>
</evidence>
<evidence type="ECO:0000256" key="4">
    <source>
        <dbReference type="ARBA" id="ARBA00022695"/>
    </source>
</evidence>
<evidence type="ECO:0000256" key="3">
    <source>
        <dbReference type="ARBA" id="ARBA00022694"/>
    </source>
</evidence>
<dbReference type="Pfam" id="PF13735">
    <property type="entry name" value="tRNA_NucTran2_2"/>
    <property type="match status" value="1"/>
</dbReference>
<evidence type="ECO:0000256" key="7">
    <source>
        <dbReference type="ARBA" id="ARBA00022842"/>
    </source>
</evidence>
<keyword evidence="5" id="KW-0479">Metal-binding</keyword>
<keyword evidence="14" id="KW-1185">Reference proteome</keyword>
<dbReference type="InterPro" id="IPR032828">
    <property type="entry name" value="PolyA_RNA-bd"/>
</dbReference>
<dbReference type="RefSeq" id="WP_382392737.1">
    <property type="nucleotide sequence ID" value="NZ_JBHUNA010000017.1"/>
</dbReference>
<protein>
    <submittedName>
        <fullName evidence="13">CCA tRNA nucleotidyltransferase</fullName>
        <ecNumber evidence="13">2.7.7.72</ecNumber>
    </submittedName>
</protein>
<dbReference type="PANTHER" id="PTHR46173">
    <property type="entry name" value="CCA TRNA NUCLEOTIDYLTRANSFERASE 1, MITOCHONDRIAL"/>
    <property type="match status" value="1"/>
</dbReference>
<dbReference type="Proteomes" id="UP001597502">
    <property type="component" value="Unassembled WGS sequence"/>
</dbReference>
<dbReference type="InterPro" id="IPR050264">
    <property type="entry name" value="Bact_CCA-adding_enz_type3_sf"/>
</dbReference>
<dbReference type="Pfam" id="PF01743">
    <property type="entry name" value="PolyA_pol"/>
    <property type="match status" value="1"/>
</dbReference>
<dbReference type="EC" id="2.7.7.72" evidence="13"/>
<dbReference type="GO" id="GO:0004810">
    <property type="term" value="F:CCA tRNA nucleotidyltransferase activity"/>
    <property type="evidence" value="ECO:0007669"/>
    <property type="project" value="UniProtKB-EC"/>
</dbReference>